<keyword evidence="2" id="KW-1133">Transmembrane helix</keyword>
<dbReference type="AlphaFoldDB" id="A0A087EBM9"/>
<reference evidence="3 4" key="1">
    <citation type="submission" date="2014-03" db="EMBL/GenBank/DDBJ databases">
        <title>Genomics of Bifidobacteria.</title>
        <authorList>
            <person name="Ventura M."/>
            <person name="Milani C."/>
            <person name="Lugli G.A."/>
        </authorList>
    </citation>
    <scope>NUCLEOTIDE SEQUENCE [LARGE SCALE GENOMIC DNA]</scope>
    <source>
        <strain evidence="3 4">LMG 11597</strain>
    </source>
</reference>
<keyword evidence="4" id="KW-1185">Reference proteome</keyword>
<proteinExistence type="predicted"/>
<feature type="compositionally biased region" description="Low complexity" evidence="1">
    <location>
        <begin position="8"/>
        <end position="21"/>
    </location>
</feature>
<feature type="region of interest" description="Disordered" evidence="1">
    <location>
        <begin position="1"/>
        <end position="22"/>
    </location>
</feature>
<dbReference type="Pfam" id="PF07006">
    <property type="entry name" value="DUF1310"/>
    <property type="match status" value="1"/>
</dbReference>
<keyword evidence="2" id="KW-0472">Membrane</keyword>
<comment type="caution">
    <text evidence="3">The sequence shown here is derived from an EMBL/GenBank/DDBJ whole genome shotgun (WGS) entry which is preliminary data.</text>
</comment>
<evidence type="ECO:0000313" key="4">
    <source>
        <dbReference type="Proteomes" id="UP000029055"/>
    </source>
</evidence>
<dbReference type="EMBL" id="JGZR01000001">
    <property type="protein sequence ID" value="KFJ05180.1"/>
    <property type="molecule type" value="Genomic_DNA"/>
</dbReference>
<keyword evidence="2" id="KW-0812">Transmembrane</keyword>
<dbReference type="Proteomes" id="UP000029055">
    <property type="component" value="Unassembled WGS sequence"/>
</dbReference>
<protein>
    <recommendedName>
        <fullName evidence="5">DUF1310 family protein</fullName>
    </recommendedName>
</protein>
<dbReference type="STRING" id="77635.BISU_1297"/>
<evidence type="ECO:0008006" key="5">
    <source>
        <dbReference type="Google" id="ProtNLM"/>
    </source>
</evidence>
<sequence>MPGPAQQPPFQSMPQSPFQPALQPKQRKGWKIALIVIGIIIAIIAAIAGGVFAMQQSQQNDMRQIVHSKEADKAFRETLQGYDPLAFTDRDVIHSYTIDDGTIRHNPMGGIDVTVYVNGDRKLDVFFNLETFRADWIHFSGGYRLAA</sequence>
<evidence type="ECO:0000313" key="3">
    <source>
        <dbReference type="EMBL" id="KFJ05180.1"/>
    </source>
</evidence>
<gene>
    <name evidence="3" type="ORF">BISU_1297</name>
</gene>
<organism evidence="3 4">
    <name type="scientific">Bifidobacterium subtile</name>
    <dbReference type="NCBI Taxonomy" id="77635"/>
    <lineage>
        <taxon>Bacteria</taxon>
        <taxon>Bacillati</taxon>
        <taxon>Actinomycetota</taxon>
        <taxon>Actinomycetes</taxon>
        <taxon>Bifidobacteriales</taxon>
        <taxon>Bifidobacteriaceae</taxon>
        <taxon>Bifidobacterium</taxon>
    </lineage>
</organism>
<accession>A0A087EBM9</accession>
<feature type="transmembrane region" description="Helical" evidence="2">
    <location>
        <begin position="32"/>
        <end position="54"/>
    </location>
</feature>
<dbReference type="InterPro" id="IPR010738">
    <property type="entry name" value="DUF1310"/>
</dbReference>
<evidence type="ECO:0000256" key="1">
    <source>
        <dbReference type="SAM" id="MobiDB-lite"/>
    </source>
</evidence>
<name>A0A087EBM9_9BIFI</name>
<dbReference type="eggNOG" id="ENOG5033BQV">
    <property type="taxonomic scope" value="Bacteria"/>
</dbReference>
<evidence type="ECO:0000256" key="2">
    <source>
        <dbReference type="SAM" id="Phobius"/>
    </source>
</evidence>